<dbReference type="GO" id="GO:0004535">
    <property type="term" value="F:poly(A)-specific ribonuclease activity"/>
    <property type="evidence" value="ECO:0007669"/>
    <property type="project" value="UniProtKB-EC"/>
</dbReference>
<evidence type="ECO:0000256" key="3">
    <source>
        <dbReference type="ARBA" id="ARBA00004123"/>
    </source>
</evidence>
<keyword evidence="16" id="KW-0539">Nucleus</keyword>
<dbReference type="InterPro" id="IPR012337">
    <property type="entry name" value="RNaseH-like_sf"/>
</dbReference>
<dbReference type="AlphaFoldDB" id="A0AAD8HL96"/>
<protein>
    <recommendedName>
        <fullName evidence="7">poly(A)-specific ribonuclease</fullName>
        <ecNumber evidence="7">3.1.13.4</ecNumber>
    </recommendedName>
</protein>
<evidence type="ECO:0000256" key="14">
    <source>
        <dbReference type="ARBA" id="ARBA00023015"/>
    </source>
</evidence>
<gene>
    <name evidence="18" type="ORF">POM88_035427</name>
</gene>
<dbReference type="EMBL" id="JAUIZM010000008">
    <property type="protein sequence ID" value="KAK1369335.1"/>
    <property type="molecule type" value="Genomic_DNA"/>
</dbReference>
<dbReference type="GO" id="GO:0005634">
    <property type="term" value="C:nucleus"/>
    <property type="evidence" value="ECO:0007669"/>
    <property type="project" value="UniProtKB-SubCell"/>
</dbReference>
<dbReference type="InterPro" id="IPR036397">
    <property type="entry name" value="RNaseH_sf"/>
</dbReference>
<evidence type="ECO:0000313" key="18">
    <source>
        <dbReference type="EMBL" id="KAK1369335.1"/>
    </source>
</evidence>
<evidence type="ECO:0000256" key="10">
    <source>
        <dbReference type="ARBA" id="ARBA00022723"/>
    </source>
</evidence>
<dbReference type="Pfam" id="PF04857">
    <property type="entry name" value="CAF1"/>
    <property type="match status" value="1"/>
</dbReference>
<dbReference type="Gene3D" id="3.30.420.10">
    <property type="entry name" value="Ribonuclease H-like superfamily/Ribonuclease H"/>
    <property type="match status" value="1"/>
</dbReference>
<evidence type="ECO:0000256" key="11">
    <source>
        <dbReference type="ARBA" id="ARBA00022801"/>
    </source>
</evidence>
<evidence type="ECO:0000256" key="6">
    <source>
        <dbReference type="ARBA" id="ARBA00011757"/>
    </source>
</evidence>
<evidence type="ECO:0000256" key="13">
    <source>
        <dbReference type="ARBA" id="ARBA00022884"/>
    </source>
</evidence>
<reference evidence="18" key="1">
    <citation type="submission" date="2023-02" db="EMBL/GenBank/DDBJ databases">
        <title>Genome of toxic invasive species Heracleum sosnowskyi carries increased number of genes despite the absence of recent whole-genome duplications.</title>
        <authorList>
            <person name="Schelkunov M."/>
            <person name="Shtratnikova V."/>
            <person name="Makarenko M."/>
            <person name="Klepikova A."/>
            <person name="Omelchenko D."/>
            <person name="Novikova G."/>
            <person name="Obukhova E."/>
            <person name="Bogdanov V."/>
            <person name="Penin A."/>
            <person name="Logacheva M."/>
        </authorList>
    </citation>
    <scope>NUCLEOTIDE SEQUENCE</scope>
    <source>
        <strain evidence="18">Hsosn_3</strain>
        <tissue evidence="18">Leaf</tissue>
    </source>
</reference>
<keyword evidence="19" id="KW-1185">Reference proteome</keyword>
<keyword evidence="14" id="KW-0805">Transcription regulation</keyword>
<comment type="subunit">
    <text evidence="6">Component of the CCR4-NOT complex, at least composed of CRR4 and CAF1 proteins.</text>
</comment>
<evidence type="ECO:0000256" key="1">
    <source>
        <dbReference type="ARBA" id="ARBA00001663"/>
    </source>
</evidence>
<dbReference type="GO" id="GO:0030014">
    <property type="term" value="C:CCR4-NOT complex"/>
    <property type="evidence" value="ECO:0007669"/>
    <property type="project" value="InterPro"/>
</dbReference>
<keyword evidence="9" id="KW-0540">Nuclease</keyword>
<keyword evidence="13" id="KW-0694">RNA-binding</keyword>
<evidence type="ECO:0000256" key="15">
    <source>
        <dbReference type="ARBA" id="ARBA00023163"/>
    </source>
</evidence>
<proteinExistence type="inferred from homology"/>
<evidence type="ECO:0000256" key="7">
    <source>
        <dbReference type="ARBA" id="ARBA00012161"/>
    </source>
</evidence>
<comment type="catalytic activity">
    <reaction evidence="1">
        <text>Exonucleolytic cleavage of poly(A) to 5'-AMP.</text>
        <dbReference type="EC" id="3.1.13.4"/>
    </reaction>
</comment>
<evidence type="ECO:0000256" key="8">
    <source>
        <dbReference type="ARBA" id="ARBA00022490"/>
    </source>
</evidence>
<dbReference type="GO" id="GO:0046872">
    <property type="term" value="F:metal ion binding"/>
    <property type="evidence" value="ECO:0007669"/>
    <property type="project" value="UniProtKB-KW"/>
</dbReference>
<keyword evidence="10" id="KW-0479">Metal-binding</keyword>
<comment type="subcellular location">
    <subcellularLocation>
        <location evidence="4">Cytoplasm</location>
    </subcellularLocation>
    <subcellularLocation>
        <location evidence="3">Nucleus</location>
    </subcellularLocation>
</comment>
<organism evidence="18 19">
    <name type="scientific">Heracleum sosnowskyi</name>
    <dbReference type="NCBI Taxonomy" id="360622"/>
    <lineage>
        <taxon>Eukaryota</taxon>
        <taxon>Viridiplantae</taxon>
        <taxon>Streptophyta</taxon>
        <taxon>Embryophyta</taxon>
        <taxon>Tracheophyta</taxon>
        <taxon>Spermatophyta</taxon>
        <taxon>Magnoliopsida</taxon>
        <taxon>eudicotyledons</taxon>
        <taxon>Gunneridae</taxon>
        <taxon>Pentapetalae</taxon>
        <taxon>asterids</taxon>
        <taxon>campanulids</taxon>
        <taxon>Apiales</taxon>
        <taxon>Apiaceae</taxon>
        <taxon>Apioideae</taxon>
        <taxon>apioid superclade</taxon>
        <taxon>Tordylieae</taxon>
        <taxon>Tordyliinae</taxon>
        <taxon>Heracleum</taxon>
    </lineage>
</organism>
<comment type="function">
    <text evidence="17">Ubiquitous transcription factor required for a diverse set of processes. It is a component of the CCR4 complex involved in the control of gene expression.</text>
</comment>
<evidence type="ECO:0000256" key="17">
    <source>
        <dbReference type="ARBA" id="ARBA00025148"/>
    </source>
</evidence>
<comment type="similarity">
    <text evidence="5">Belongs to the CAF1 family.</text>
</comment>
<evidence type="ECO:0000256" key="5">
    <source>
        <dbReference type="ARBA" id="ARBA00008372"/>
    </source>
</evidence>
<reference evidence="18" key="2">
    <citation type="submission" date="2023-05" db="EMBL/GenBank/DDBJ databases">
        <authorList>
            <person name="Schelkunov M.I."/>
        </authorList>
    </citation>
    <scope>NUCLEOTIDE SEQUENCE</scope>
    <source>
        <strain evidence="18">Hsosn_3</strain>
        <tissue evidence="18">Leaf</tissue>
    </source>
</reference>
<sequence>MAAKTIIVDVWSNNFEKEFRLLEKALEEFLIVAMDTEFAGMLDKSFTKNNFDLYTQMRSNVNKTKCIQVGFALSFQWICLCSDQGYSNSIRAPRRLLGLLITDAMISSISSNYASKELMHRNQTPLTFQKPLKTSTTCFAHLLVITRMT</sequence>
<dbReference type="GO" id="GO:0003723">
    <property type="term" value="F:RNA binding"/>
    <property type="evidence" value="ECO:0007669"/>
    <property type="project" value="UniProtKB-KW"/>
</dbReference>
<name>A0AAD8HL96_9APIA</name>
<dbReference type="Proteomes" id="UP001237642">
    <property type="component" value="Unassembled WGS sequence"/>
</dbReference>
<dbReference type="InterPro" id="IPR039637">
    <property type="entry name" value="CNOT7/CNOT8/Pop2"/>
</dbReference>
<comment type="cofactor">
    <cofactor evidence="2">
        <name>a divalent metal cation</name>
        <dbReference type="ChEBI" id="CHEBI:60240"/>
    </cofactor>
</comment>
<dbReference type="GO" id="GO:0005737">
    <property type="term" value="C:cytoplasm"/>
    <property type="evidence" value="ECO:0007669"/>
    <property type="project" value="UniProtKB-SubCell"/>
</dbReference>
<keyword evidence="11" id="KW-0378">Hydrolase</keyword>
<evidence type="ECO:0000256" key="2">
    <source>
        <dbReference type="ARBA" id="ARBA00001968"/>
    </source>
</evidence>
<accession>A0AAD8HL96</accession>
<evidence type="ECO:0000313" key="19">
    <source>
        <dbReference type="Proteomes" id="UP001237642"/>
    </source>
</evidence>
<evidence type="ECO:0000256" key="12">
    <source>
        <dbReference type="ARBA" id="ARBA00022839"/>
    </source>
</evidence>
<evidence type="ECO:0000256" key="9">
    <source>
        <dbReference type="ARBA" id="ARBA00022722"/>
    </source>
</evidence>
<dbReference type="EC" id="3.1.13.4" evidence="7"/>
<comment type="caution">
    <text evidence="18">The sequence shown here is derived from an EMBL/GenBank/DDBJ whole genome shotgun (WGS) entry which is preliminary data.</text>
</comment>
<evidence type="ECO:0000256" key="4">
    <source>
        <dbReference type="ARBA" id="ARBA00004496"/>
    </source>
</evidence>
<keyword evidence="12" id="KW-0269">Exonuclease</keyword>
<evidence type="ECO:0000256" key="16">
    <source>
        <dbReference type="ARBA" id="ARBA00023242"/>
    </source>
</evidence>
<dbReference type="InterPro" id="IPR006941">
    <property type="entry name" value="RNase_CAF1"/>
</dbReference>
<keyword evidence="8" id="KW-0963">Cytoplasm</keyword>
<dbReference type="SUPFAM" id="SSF53098">
    <property type="entry name" value="Ribonuclease H-like"/>
    <property type="match status" value="1"/>
</dbReference>
<dbReference type="PANTHER" id="PTHR10797">
    <property type="entry name" value="CCR4-NOT TRANSCRIPTION COMPLEX SUBUNIT"/>
    <property type="match status" value="1"/>
</dbReference>
<keyword evidence="15" id="KW-0804">Transcription</keyword>